<dbReference type="RefSeq" id="WP_378016259.1">
    <property type="nucleotide sequence ID" value="NZ_JBHSKT010000002.1"/>
</dbReference>
<feature type="compositionally biased region" description="Low complexity" evidence="1">
    <location>
        <begin position="28"/>
        <end position="39"/>
    </location>
</feature>
<dbReference type="Gene3D" id="2.40.128.270">
    <property type="match status" value="1"/>
</dbReference>
<evidence type="ECO:0000256" key="1">
    <source>
        <dbReference type="SAM" id="MobiDB-lite"/>
    </source>
</evidence>
<dbReference type="InterPro" id="IPR005184">
    <property type="entry name" value="DUF306_Meta_HslJ"/>
</dbReference>
<gene>
    <name evidence="4" type="ORF">ACFPIB_04605</name>
</gene>
<dbReference type="InterPro" id="IPR053147">
    <property type="entry name" value="Hsp_HslJ-like"/>
</dbReference>
<organism evidence="4 5">
    <name type="scientific">Adhaeribacter terreus</name>
    <dbReference type="NCBI Taxonomy" id="529703"/>
    <lineage>
        <taxon>Bacteria</taxon>
        <taxon>Pseudomonadati</taxon>
        <taxon>Bacteroidota</taxon>
        <taxon>Cytophagia</taxon>
        <taxon>Cytophagales</taxon>
        <taxon>Hymenobacteraceae</taxon>
        <taxon>Adhaeribacter</taxon>
    </lineage>
</organism>
<dbReference type="Pfam" id="PF04170">
    <property type="entry name" value="NlpE"/>
    <property type="match status" value="1"/>
</dbReference>
<feature type="domain" description="DUF306" evidence="3">
    <location>
        <begin position="161"/>
        <end position="270"/>
    </location>
</feature>
<protein>
    <submittedName>
        <fullName evidence="4">Copper resistance protein NlpE N-terminal domain-containing protein</fullName>
    </submittedName>
</protein>
<dbReference type="PANTHER" id="PTHR35535">
    <property type="entry name" value="HEAT SHOCK PROTEIN HSLJ"/>
    <property type="match status" value="1"/>
</dbReference>
<dbReference type="EMBL" id="JBHSKT010000002">
    <property type="protein sequence ID" value="MFC5269879.1"/>
    <property type="molecule type" value="Genomic_DNA"/>
</dbReference>
<evidence type="ECO:0000259" key="3">
    <source>
        <dbReference type="Pfam" id="PF03724"/>
    </source>
</evidence>
<keyword evidence="5" id="KW-1185">Reference proteome</keyword>
<proteinExistence type="predicted"/>
<accession>A0ABW0EAH7</accession>
<evidence type="ECO:0000313" key="4">
    <source>
        <dbReference type="EMBL" id="MFC5269879.1"/>
    </source>
</evidence>
<sequence>MKKCLFLSLIVAGYLTACSSTKSPDSSATATNIPATATPDNSKTSVDWPGTYRAMLPCGDCEGIKTELTLKQDQTYEMAMTYLGKSKEVYREKGTFQWNSNGNKITLSGKLQQQETNQYLVGENRLWKLDAAGQKVTGALAEKYILKKGETELHPESADNSITEKYWKLIELNGKPVMVSSTQPREPHFILKTENNRVNGHSGCNSFMGSYEISAGISIKFSPLAATRMACQDVPYESEFLKMFGIADHYLFQNDTLSLTQAGTAPLARFVAVYLR</sequence>
<feature type="chain" id="PRO_5045142047" evidence="2">
    <location>
        <begin position="20"/>
        <end position="276"/>
    </location>
</feature>
<evidence type="ECO:0000256" key="2">
    <source>
        <dbReference type="SAM" id="SignalP"/>
    </source>
</evidence>
<dbReference type="InterPro" id="IPR007298">
    <property type="entry name" value="Cu-R_lipoprotein_NlpE"/>
</dbReference>
<comment type="caution">
    <text evidence="4">The sequence shown here is derived from an EMBL/GenBank/DDBJ whole genome shotgun (WGS) entry which is preliminary data.</text>
</comment>
<dbReference type="InterPro" id="IPR038670">
    <property type="entry name" value="HslJ-like_sf"/>
</dbReference>
<feature type="signal peptide" evidence="2">
    <location>
        <begin position="1"/>
        <end position="19"/>
    </location>
</feature>
<keyword evidence="2" id="KW-0732">Signal</keyword>
<dbReference type="Proteomes" id="UP001596161">
    <property type="component" value="Unassembled WGS sequence"/>
</dbReference>
<name>A0ABW0EAH7_9BACT</name>
<dbReference type="PANTHER" id="PTHR35535:SF1">
    <property type="entry name" value="HEAT SHOCK PROTEIN HSLJ"/>
    <property type="match status" value="1"/>
</dbReference>
<feature type="region of interest" description="Disordered" evidence="1">
    <location>
        <begin position="20"/>
        <end position="44"/>
    </location>
</feature>
<dbReference type="Pfam" id="PF03724">
    <property type="entry name" value="META"/>
    <property type="match status" value="1"/>
</dbReference>
<dbReference type="Gene3D" id="2.40.128.640">
    <property type="match status" value="1"/>
</dbReference>
<reference evidence="5" key="1">
    <citation type="journal article" date="2019" name="Int. J. Syst. Evol. Microbiol.">
        <title>The Global Catalogue of Microorganisms (GCM) 10K type strain sequencing project: providing services to taxonomists for standard genome sequencing and annotation.</title>
        <authorList>
            <consortium name="The Broad Institute Genomics Platform"/>
            <consortium name="The Broad Institute Genome Sequencing Center for Infectious Disease"/>
            <person name="Wu L."/>
            <person name="Ma J."/>
        </authorList>
    </citation>
    <scope>NUCLEOTIDE SEQUENCE [LARGE SCALE GENOMIC DNA]</scope>
    <source>
        <strain evidence="5">KACC 12602</strain>
    </source>
</reference>
<evidence type="ECO:0000313" key="5">
    <source>
        <dbReference type="Proteomes" id="UP001596161"/>
    </source>
</evidence>